<feature type="domain" description="Beta-hexosaminidase eukaryotic type N-terminal" evidence="9">
    <location>
        <begin position="49"/>
        <end position="183"/>
    </location>
</feature>
<dbReference type="InterPro" id="IPR017853">
    <property type="entry name" value="GH"/>
</dbReference>
<evidence type="ECO:0000256" key="1">
    <source>
        <dbReference type="ARBA" id="ARBA00001231"/>
    </source>
</evidence>
<dbReference type="CDD" id="cd06562">
    <property type="entry name" value="GH20_HexA_HexB-like"/>
    <property type="match status" value="1"/>
</dbReference>
<dbReference type="InterPro" id="IPR029018">
    <property type="entry name" value="Hex-like_dom2"/>
</dbReference>
<evidence type="ECO:0000256" key="5">
    <source>
        <dbReference type="ARBA" id="ARBA00023295"/>
    </source>
</evidence>
<dbReference type="Gene3D" id="3.20.20.80">
    <property type="entry name" value="Glycosidases"/>
    <property type="match status" value="1"/>
</dbReference>
<dbReference type="SUPFAM" id="SSF51445">
    <property type="entry name" value="(Trans)glycosidases"/>
    <property type="match status" value="1"/>
</dbReference>
<keyword evidence="4" id="KW-0325">Glycoprotein</keyword>
<evidence type="ECO:0000256" key="4">
    <source>
        <dbReference type="ARBA" id="ARBA00023180"/>
    </source>
</evidence>
<keyword evidence="7" id="KW-0732">Signal</keyword>
<protein>
    <recommendedName>
        <fullName evidence="6">Beta-hexosaminidase</fullName>
        <ecNumber evidence="6">3.2.1.52</ecNumber>
    </recommendedName>
</protein>
<dbReference type="GeneID" id="106464733"/>
<dbReference type="Gene3D" id="3.30.379.10">
    <property type="entry name" value="Chitobiase/beta-hexosaminidase domain 2-like"/>
    <property type="match status" value="1"/>
</dbReference>
<dbReference type="Pfam" id="PF00728">
    <property type="entry name" value="Glyco_hydro_20"/>
    <property type="match status" value="1"/>
</dbReference>
<dbReference type="Pfam" id="PF14845">
    <property type="entry name" value="Glycohydro_20b2"/>
    <property type="match status" value="1"/>
</dbReference>
<dbReference type="PANTHER" id="PTHR22600">
    <property type="entry name" value="BETA-HEXOSAMINIDASE"/>
    <property type="match status" value="1"/>
</dbReference>
<dbReference type="PANTHER" id="PTHR22600:SF21">
    <property type="entry name" value="BETA-HEXOSAMINIDASE A"/>
    <property type="match status" value="1"/>
</dbReference>
<organism evidence="10 11">
    <name type="scientific">Limulus polyphemus</name>
    <name type="common">Atlantic horseshoe crab</name>
    <dbReference type="NCBI Taxonomy" id="6850"/>
    <lineage>
        <taxon>Eukaryota</taxon>
        <taxon>Metazoa</taxon>
        <taxon>Ecdysozoa</taxon>
        <taxon>Arthropoda</taxon>
        <taxon>Chelicerata</taxon>
        <taxon>Merostomata</taxon>
        <taxon>Xiphosura</taxon>
        <taxon>Limulidae</taxon>
        <taxon>Limulus</taxon>
    </lineage>
</organism>
<evidence type="ECO:0000313" key="10">
    <source>
        <dbReference type="Proteomes" id="UP000694941"/>
    </source>
</evidence>
<dbReference type="PIRSF" id="PIRSF001093">
    <property type="entry name" value="B-hxosamndse_ab_euk"/>
    <property type="match status" value="1"/>
</dbReference>
<proteinExistence type="inferred from homology"/>
<evidence type="ECO:0000313" key="11">
    <source>
        <dbReference type="RefSeq" id="XP_022248212.1"/>
    </source>
</evidence>
<gene>
    <name evidence="11" type="primary">LOC106464733</name>
</gene>
<keyword evidence="5 6" id="KW-0326">Glycosidase</keyword>
<dbReference type="Proteomes" id="UP000694941">
    <property type="component" value="Unplaced"/>
</dbReference>
<evidence type="ECO:0000256" key="7">
    <source>
        <dbReference type="SAM" id="SignalP"/>
    </source>
</evidence>
<feature type="signal peptide" evidence="7">
    <location>
        <begin position="1"/>
        <end position="24"/>
    </location>
</feature>
<feature type="chain" id="PRO_5045231680" description="Beta-hexosaminidase" evidence="7">
    <location>
        <begin position="25"/>
        <end position="564"/>
    </location>
</feature>
<dbReference type="SUPFAM" id="SSF55545">
    <property type="entry name" value="beta-N-acetylhexosaminidase-like domain"/>
    <property type="match status" value="1"/>
</dbReference>
<dbReference type="InterPro" id="IPR029019">
    <property type="entry name" value="HEX_eukaryotic_N"/>
</dbReference>
<reference evidence="11" key="1">
    <citation type="submission" date="2025-08" db="UniProtKB">
        <authorList>
            <consortium name="RefSeq"/>
        </authorList>
    </citation>
    <scope>IDENTIFICATION</scope>
    <source>
        <tissue evidence="11">Muscle</tissue>
    </source>
</reference>
<dbReference type="InterPro" id="IPR025705">
    <property type="entry name" value="Beta_hexosaminidase_sua/sub"/>
</dbReference>
<evidence type="ECO:0000256" key="6">
    <source>
        <dbReference type="PIRNR" id="PIRNR001093"/>
    </source>
</evidence>
<comment type="catalytic activity">
    <reaction evidence="1 6">
        <text>Hydrolysis of terminal non-reducing N-acetyl-D-hexosamine residues in N-acetyl-beta-D-hexosaminides.</text>
        <dbReference type="EC" id="3.2.1.52"/>
    </reaction>
</comment>
<name>A0ABM1SX56_LIMPO</name>
<evidence type="ECO:0000256" key="2">
    <source>
        <dbReference type="ARBA" id="ARBA00006285"/>
    </source>
</evidence>
<keyword evidence="3 6" id="KW-0378">Hydrolase</keyword>
<feature type="domain" description="Glycoside hydrolase family 20 catalytic" evidence="8">
    <location>
        <begin position="205"/>
        <end position="520"/>
    </location>
</feature>
<evidence type="ECO:0000259" key="9">
    <source>
        <dbReference type="Pfam" id="PF14845"/>
    </source>
</evidence>
<dbReference type="PRINTS" id="PR00738">
    <property type="entry name" value="GLHYDRLASE20"/>
</dbReference>
<evidence type="ECO:0000256" key="3">
    <source>
        <dbReference type="ARBA" id="ARBA00022801"/>
    </source>
</evidence>
<keyword evidence="10" id="KW-1185">Reference proteome</keyword>
<comment type="similarity">
    <text evidence="2 6">Belongs to the glycosyl hydrolase 20 family.</text>
</comment>
<evidence type="ECO:0000259" key="8">
    <source>
        <dbReference type="Pfam" id="PF00728"/>
    </source>
</evidence>
<dbReference type="EC" id="3.2.1.52" evidence="6"/>
<sequence>MLKKKKNMKSTLLCLTSILWVVAAHNHLPDGTAVVTEPQNVVAGSPGTPWPMPKSTSEFGTVMTIDPTNFKMLVNIKNCDIMNQTVQRYMKLTFLEKCLPIDSPRNSLSNSKKNSEKNKMIKANGMLYNISVTVLGKCEKWPYLNMDEQYLLKIDSPDLPGKANLVSSTVWGALRGLETFSQIVYSLGDGKFGVNSTMILDSPRFSHRGLLLDTSRHFVPVSVLKQNLDAMAYSKLNVFHWHIVDDQSFPYESLKFPKLSEMGAFIPKTHTYSQEEVADIINYARVRGIRVMAEFDTPGHTQSWGKGQPDLLTPCYSGGKPNGNFGPINPILQSSYDFLAEFFGEITKVFPDNYVHLGGDEVDFSCWKSNPNITDFMKKHGFGSDYSKLEEYYEQKLVNILQSLKKSYTIWQEVVDNGVKVDPNTVVHVWKDPQVQELQRVTSMGYKTLLSTCWYLNYISYGKDWPKYYTCDPQEFNGTEYQKSLIMGGEVCMWGEFVDGTNLISRTWPRAAAVAERLWSVADLKDADKAAPRFEEHRCRMLKRGLRVQPGNGPSFCECDFVVS</sequence>
<dbReference type="InterPro" id="IPR015883">
    <property type="entry name" value="Glyco_hydro_20_cat"/>
</dbReference>
<accession>A0ABM1SX56</accession>
<dbReference type="RefSeq" id="XP_022248212.1">
    <property type="nucleotide sequence ID" value="XM_022392504.1"/>
</dbReference>